<dbReference type="STRING" id="479434.Sthe_1834"/>
<reference evidence="3 4" key="2">
    <citation type="journal article" date="2010" name="Stand. Genomic Sci.">
        <title>Complete genome sequence of Desulfohalobium retbaense type strain (HR(100)).</title>
        <authorList>
            <person name="Spring S."/>
            <person name="Nolan M."/>
            <person name="Lapidus A."/>
            <person name="Glavina Del Rio T."/>
            <person name="Copeland A."/>
            <person name="Tice H."/>
            <person name="Cheng J.F."/>
            <person name="Lucas S."/>
            <person name="Land M."/>
            <person name="Chen F."/>
            <person name="Bruce D."/>
            <person name="Goodwin L."/>
            <person name="Pitluck S."/>
            <person name="Ivanova N."/>
            <person name="Mavromatis K."/>
            <person name="Mikhailova N."/>
            <person name="Pati A."/>
            <person name="Chen A."/>
            <person name="Palaniappan K."/>
            <person name="Hauser L."/>
            <person name="Chang Y.J."/>
            <person name="Jeffries C.D."/>
            <person name="Munk C."/>
            <person name="Kiss H."/>
            <person name="Chain P."/>
            <person name="Han C."/>
            <person name="Brettin T."/>
            <person name="Detter J.C."/>
            <person name="Schuler E."/>
            <person name="Goker M."/>
            <person name="Rohde M."/>
            <person name="Bristow J."/>
            <person name="Eisen J.A."/>
            <person name="Markowitz V."/>
            <person name="Hugenholtz P."/>
            <person name="Kyrpides N.C."/>
            <person name="Klenk H.P."/>
        </authorList>
    </citation>
    <scope>NUCLEOTIDE SEQUENCE [LARGE SCALE GENOMIC DNA]</scope>
    <source>
        <strain evidence="4">ATCC 49802 / DSM 20745 / S 6022</strain>
    </source>
</reference>
<keyword evidence="2" id="KW-0472">Membrane</keyword>
<dbReference type="Proteomes" id="UP000002027">
    <property type="component" value="Chromosome 1"/>
</dbReference>
<keyword evidence="4" id="KW-1185">Reference proteome</keyword>
<feature type="compositionally biased region" description="Basic and acidic residues" evidence="1">
    <location>
        <begin position="9"/>
        <end position="21"/>
    </location>
</feature>
<protein>
    <submittedName>
        <fullName evidence="3">Uncharacterized protein</fullName>
    </submittedName>
</protein>
<dbReference type="RefSeq" id="WP_012872313.1">
    <property type="nucleotide sequence ID" value="NC_013523.1"/>
</dbReference>
<organism evidence="3 4">
    <name type="scientific">Sphaerobacter thermophilus (strain ATCC 49802 / DSM 20745 / KCCM 41009 / NCIMB 13125 / S 6022)</name>
    <dbReference type="NCBI Taxonomy" id="479434"/>
    <lineage>
        <taxon>Bacteria</taxon>
        <taxon>Pseudomonadati</taxon>
        <taxon>Thermomicrobiota</taxon>
        <taxon>Thermomicrobia</taxon>
        <taxon>Sphaerobacterales</taxon>
        <taxon>Sphaerobacterineae</taxon>
        <taxon>Sphaerobacteraceae</taxon>
        <taxon>Sphaerobacter</taxon>
    </lineage>
</organism>
<dbReference type="EMBL" id="CP001823">
    <property type="protein sequence ID" value="ACZ39267.1"/>
    <property type="molecule type" value="Genomic_DNA"/>
</dbReference>
<evidence type="ECO:0000256" key="2">
    <source>
        <dbReference type="SAM" id="Phobius"/>
    </source>
</evidence>
<name>D1C4V0_SPHTD</name>
<evidence type="ECO:0000313" key="4">
    <source>
        <dbReference type="Proteomes" id="UP000002027"/>
    </source>
</evidence>
<feature type="transmembrane region" description="Helical" evidence="2">
    <location>
        <begin position="44"/>
        <end position="65"/>
    </location>
</feature>
<accession>D1C4V0</accession>
<feature type="region of interest" description="Disordered" evidence="1">
    <location>
        <begin position="1"/>
        <end position="34"/>
    </location>
</feature>
<sequence>MSDQPPNRPDAEQHQEARERSYAGPYETGPLGEPIDEPIPRGTLILFGLFLVVLVVLWLFAYLAVWNRGVA</sequence>
<reference evidence="4" key="1">
    <citation type="submission" date="2009-11" db="EMBL/GenBank/DDBJ databases">
        <title>The complete chromosome 1 of Sphaerobacter thermophilus DSM 20745.</title>
        <authorList>
            <person name="Lucas S."/>
            <person name="Copeland A."/>
            <person name="Lapidus A."/>
            <person name="Glavina del Rio T."/>
            <person name="Dalin E."/>
            <person name="Tice H."/>
            <person name="Bruce D."/>
            <person name="Goodwin L."/>
            <person name="Pitluck S."/>
            <person name="Kyrpides N."/>
            <person name="Mavromatis K."/>
            <person name="Ivanova N."/>
            <person name="Mikhailova N."/>
            <person name="LaButti K.M."/>
            <person name="Clum A."/>
            <person name="Sun H.I."/>
            <person name="Brettin T."/>
            <person name="Detter J.C."/>
            <person name="Han C."/>
            <person name="Larimer F."/>
            <person name="Land M."/>
            <person name="Hauser L."/>
            <person name="Markowitz V."/>
            <person name="Cheng J.F."/>
            <person name="Hugenholtz P."/>
            <person name="Woyke T."/>
            <person name="Wu D."/>
            <person name="Steenblock K."/>
            <person name="Schneider S."/>
            <person name="Pukall R."/>
            <person name="Goeker M."/>
            <person name="Klenk H.P."/>
            <person name="Eisen J.A."/>
        </authorList>
    </citation>
    <scope>NUCLEOTIDE SEQUENCE [LARGE SCALE GENOMIC DNA]</scope>
    <source>
        <strain evidence="4">ATCC 49802 / DSM 20745 / S 6022</strain>
    </source>
</reference>
<dbReference type="AlphaFoldDB" id="D1C4V0"/>
<gene>
    <name evidence="3" type="ordered locus">Sthe_1834</name>
</gene>
<proteinExistence type="predicted"/>
<dbReference type="KEGG" id="sti:Sthe_1834"/>
<dbReference type="InParanoid" id="D1C4V0"/>
<evidence type="ECO:0000256" key="1">
    <source>
        <dbReference type="SAM" id="MobiDB-lite"/>
    </source>
</evidence>
<keyword evidence="2" id="KW-1133">Transmembrane helix</keyword>
<keyword evidence="2" id="KW-0812">Transmembrane</keyword>
<evidence type="ECO:0000313" key="3">
    <source>
        <dbReference type="EMBL" id="ACZ39267.1"/>
    </source>
</evidence>
<dbReference type="HOGENOM" id="CLU_2738001_0_0_0"/>